<dbReference type="GO" id="GO:0015771">
    <property type="term" value="P:trehalose transport"/>
    <property type="evidence" value="ECO:0007669"/>
    <property type="project" value="TreeGrafter"/>
</dbReference>
<evidence type="ECO:0000256" key="8">
    <source>
        <dbReference type="ARBA" id="ARBA00022777"/>
    </source>
</evidence>
<evidence type="ECO:0000313" key="18">
    <source>
        <dbReference type="EMBL" id="ATF26374.1"/>
    </source>
</evidence>
<feature type="domain" description="PTS EIIC type-1" evidence="17">
    <location>
        <begin position="108"/>
        <end position="481"/>
    </location>
</feature>
<dbReference type="EMBL" id="CP023483">
    <property type="protein sequence ID" value="ATF26374.1"/>
    <property type="molecule type" value="Genomic_DNA"/>
</dbReference>
<dbReference type="GO" id="GO:0009401">
    <property type="term" value="P:phosphoenolpyruvate-dependent sugar phosphotransferase system"/>
    <property type="evidence" value="ECO:0007669"/>
    <property type="project" value="UniProtKB-KW"/>
</dbReference>
<name>A0A291BYV6_BROTH</name>
<proteinExistence type="predicted"/>
<organism evidence="18 19">
    <name type="scientific">Brochothrix thermosphacta</name>
    <name type="common">Microbacterium thermosphactum</name>
    <dbReference type="NCBI Taxonomy" id="2756"/>
    <lineage>
        <taxon>Bacteria</taxon>
        <taxon>Bacillati</taxon>
        <taxon>Bacillota</taxon>
        <taxon>Bacilli</taxon>
        <taxon>Bacillales</taxon>
        <taxon>Listeriaceae</taxon>
        <taxon>Brochothrix</taxon>
    </lineage>
</organism>
<evidence type="ECO:0000256" key="11">
    <source>
        <dbReference type="ARBA" id="ARBA00044053"/>
    </source>
</evidence>
<evidence type="ECO:0000256" key="1">
    <source>
        <dbReference type="ARBA" id="ARBA00004651"/>
    </source>
</evidence>
<keyword evidence="6" id="KW-0598">Phosphotransferase system</keyword>
<dbReference type="NCBIfam" id="TIGR00826">
    <property type="entry name" value="EIIB_glc"/>
    <property type="match status" value="1"/>
</dbReference>
<dbReference type="GO" id="GO:0005886">
    <property type="term" value="C:plasma membrane"/>
    <property type="evidence" value="ECO:0007669"/>
    <property type="project" value="UniProtKB-SubCell"/>
</dbReference>
<evidence type="ECO:0000256" key="5">
    <source>
        <dbReference type="ARBA" id="ARBA00022679"/>
    </source>
</evidence>
<keyword evidence="4" id="KW-0762">Sugar transport</keyword>
<keyword evidence="8" id="KW-0418">Kinase</keyword>
<evidence type="ECO:0000259" key="16">
    <source>
        <dbReference type="PROSITE" id="PS51098"/>
    </source>
</evidence>
<dbReference type="GO" id="GO:0016301">
    <property type="term" value="F:kinase activity"/>
    <property type="evidence" value="ECO:0007669"/>
    <property type="project" value="UniProtKB-KW"/>
</dbReference>
<evidence type="ECO:0000256" key="2">
    <source>
        <dbReference type="ARBA" id="ARBA00022448"/>
    </source>
</evidence>
<dbReference type="InterPro" id="IPR050558">
    <property type="entry name" value="PTS_Sugar-Specific_Components"/>
</dbReference>
<dbReference type="InterPro" id="IPR010973">
    <property type="entry name" value="PTS_IIBC_sucr"/>
</dbReference>
<keyword evidence="5" id="KW-0808">Transferase</keyword>
<evidence type="ECO:0000256" key="10">
    <source>
        <dbReference type="ARBA" id="ARBA00023136"/>
    </source>
</evidence>
<evidence type="ECO:0000256" key="4">
    <source>
        <dbReference type="ARBA" id="ARBA00022597"/>
    </source>
</evidence>
<comment type="subcellular location">
    <subcellularLocation>
        <location evidence="1">Cell membrane</location>
        <topology evidence="1">Multi-pass membrane protein</topology>
    </subcellularLocation>
</comment>
<accession>A0A291BYV6</accession>
<evidence type="ECO:0000256" key="9">
    <source>
        <dbReference type="ARBA" id="ARBA00022989"/>
    </source>
</evidence>
<dbReference type="InterPro" id="IPR003352">
    <property type="entry name" value="PTS_EIIC"/>
</dbReference>
<dbReference type="InterPro" id="IPR013013">
    <property type="entry name" value="PTS_EIIC_1"/>
</dbReference>
<reference evidence="18 19" key="1">
    <citation type="submission" date="2017-09" db="EMBL/GenBank/DDBJ databases">
        <title>Complete Genome Sequences of Two Strains of the Meat Spoilage Bacterium Brochothrix thermosphacta Isolated from Ground Chicken.</title>
        <authorList>
            <person name="Paoli G.C."/>
            <person name="Wijey C."/>
            <person name="Chen C.-Y."/>
            <person name="Nguyen L."/>
            <person name="Yan X."/>
            <person name="Irwin P.L."/>
        </authorList>
    </citation>
    <scope>NUCLEOTIDE SEQUENCE [LARGE SCALE GENOMIC DNA]</scope>
    <source>
        <strain evidence="18 19">BI</strain>
    </source>
</reference>
<dbReference type="OrthoDB" id="9769191at2"/>
<evidence type="ECO:0000256" key="14">
    <source>
        <dbReference type="PROSITE-ProRule" id="PRU00421"/>
    </source>
</evidence>
<dbReference type="PROSITE" id="PS51103">
    <property type="entry name" value="PTS_EIIC_TYPE_1"/>
    <property type="match status" value="1"/>
</dbReference>
<feature type="transmembrane region" description="Helical" evidence="15">
    <location>
        <begin position="102"/>
        <end position="130"/>
    </location>
</feature>
<dbReference type="KEGG" id="bths:CNY62_08280"/>
<comment type="catalytic activity">
    <reaction evidence="13">
        <text>N(pros)-phospho-L-histidyl-[protein](out) + sucrose = sucrose 6(G)-phosphate(in) + L-histidyl-[protein]</text>
        <dbReference type="Rhea" id="RHEA:49236"/>
        <dbReference type="Rhea" id="RHEA-COMP:9745"/>
        <dbReference type="Rhea" id="RHEA-COMP:9746"/>
        <dbReference type="ChEBI" id="CHEBI:17992"/>
        <dbReference type="ChEBI" id="CHEBI:29979"/>
        <dbReference type="ChEBI" id="CHEBI:64837"/>
        <dbReference type="ChEBI" id="CHEBI:91002"/>
        <dbReference type="EC" id="2.7.1.211"/>
    </reaction>
</comment>
<feature type="transmembrane region" description="Helical" evidence="15">
    <location>
        <begin position="344"/>
        <end position="367"/>
    </location>
</feature>
<feature type="transmembrane region" description="Helical" evidence="15">
    <location>
        <begin position="260"/>
        <end position="285"/>
    </location>
</feature>
<dbReference type="Gene3D" id="3.30.1360.60">
    <property type="entry name" value="Glucose permease domain IIB"/>
    <property type="match status" value="1"/>
</dbReference>
<keyword evidence="9 15" id="KW-1133">Transmembrane helix</keyword>
<dbReference type="AlphaFoldDB" id="A0A291BYV6"/>
<feature type="transmembrane region" description="Helical" evidence="15">
    <location>
        <begin position="188"/>
        <end position="208"/>
    </location>
</feature>
<dbReference type="PROSITE" id="PS01035">
    <property type="entry name" value="PTS_EIIB_TYPE_1_CYS"/>
    <property type="match status" value="1"/>
</dbReference>
<dbReference type="InterPro" id="IPR001996">
    <property type="entry name" value="PTS_IIB_1"/>
</dbReference>
<dbReference type="Pfam" id="PF00367">
    <property type="entry name" value="PTS_EIIB"/>
    <property type="match status" value="1"/>
</dbReference>
<keyword evidence="3" id="KW-1003">Cell membrane</keyword>
<feature type="domain" description="PTS EIIB type-1" evidence="16">
    <location>
        <begin position="3"/>
        <end position="86"/>
    </location>
</feature>
<gene>
    <name evidence="18" type="ORF">CNY62_08280</name>
</gene>
<feature type="transmembrane region" description="Helical" evidence="15">
    <location>
        <begin position="405"/>
        <end position="438"/>
    </location>
</feature>
<keyword evidence="7 15" id="KW-0812">Transmembrane</keyword>
<dbReference type="InterPro" id="IPR036878">
    <property type="entry name" value="Glu_permease_IIB"/>
</dbReference>
<dbReference type="PANTHER" id="PTHR30175">
    <property type="entry name" value="PHOSPHOTRANSFERASE SYSTEM TRANSPORT PROTEIN"/>
    <property type="match status" value="1"/>
</dbReference>
<dbReference type="PROSITE" id="PS51098">
    <property type="entry name" value="PTS_EIIB_TYPE_1"/>
    <property type="match status" value="1"/>
</dbReference>
<keyword evidence="10 15" id="KW-0472">Membrane</keyword>
<comment type="function">
    <text evidence="12">The phosphoenolpyruvate-dependent sugar phosphotransferase system (sugar PTS), a major carbohydrate active transport system, catalyzes the phosphorylation of incoming sugar substrates concomitantly with their translocation across the cell membrane. This system is involved in sucrose transport.</text>
</comment>
<dbReference type="SUPFAM" id="SSF55604">
    <property type="entry name" value="Glucose permease domain IIB"/>
    <property type="match status" value="1"/>
</dbReference>
<evidence type="ECO:0000256" key="13">
    <source>
        <dbReference type="ARBA" id="ARBA00048931"/>
    </source>
</evidence>
<evidence type="ECO:0000256" key="3">
    <source>
        <dbReference type="ARBA" id="ARBA00022475"/>
    </source>
</evidence>
<feature type="transmembrane region" description="Helical" evidence="15">
    <location>
        <begin position="158"/>
        <end position="176"/>
    </location>
</feature>
<dbReference type="GO" id="GO:0090589">
    <property type="term" value="F:protein-phosphocysteine-trehalose phosphotransferase system transporter activity"/>
    <property type="evidence" value="ECO:0007669"/>
    <property type="project" value="TreeGrafter"/>
</dbReference>
<dbReference type="PANTHER" id="PTHR30175:SF4">
    <property type="entry name" value="PTS SYSTEM TREHALOSE-SPECIFIC EIIBC COMPONENT"/>
    <property type="match status" value="1"/>
</dbReference>
<sequence>MKHKEVAQRIAQAIGKDNLLGAAHCATRLRLVIKDTSKIDQVALDEDVDLKGTFEANGQYQIIVGPGDVNDVYAEFVKITGVGEADKDELKKMTTQGKKENLIMALIKVLSDIFVPLIPALVAGGLLMALNNVLTGVGLFGPKSVVEMFPGIKGAAEIINMMASAPFAFLPILIGISATKRFGGNPYLGAAAGMMMVMPSLVNGYGVAEAVATGTMPHWDLFGLQVAQAGYQGQVLPVIAVAWILATLEKFFHKKLANAIDFTFTPMLAIIITGFLTFIVVGPVLRVVSDAVTDGIVWLYATTGGIGSGIFGFFYSAIVLTGLHQSFPAIETTLLADMAKTGGSFIFPIAAMANVAQGAATFAIFFITKNKKQKALASSAGFSAMLGITEPAMFGVNLKLKFPFFIGLIAAGIASAVIGFLHVLAVSMGPAGVIGFIAIKPSSIPAFMLGIAISFIIAFTTTYFYGRKKMVEENITSAEEA</sequence>
<dbReference type="InterPro" id="IPR018113">
    <property type="entry name" value="PTrfase_EIIB_Cys"/>
</dbReference>
<keyword evidence="19" id="KW-1185">Reference proteome</keyword>
<dbReference type="CDD" id="cd00212">
    <property type="entry name" value="PTS_IIB_glc"/>
    <property type="match status" value="1"/>
</dbReference>
<evidence type="ECO:0000256" key="12">
    <source>
        <dbReference type="ARBA" id="ARBA00045139"/>
    </source>
</evidence>
<dbReference type="Proteomes" id="UP000243591">
    <property type="component" value="Chromosome"/>
</dbReference>
<protein>
    <recommendedName>
        <fullName evidence="11">protein-N(pi)-phosphohistidine--sucrose phosphotransferase</fullName>
        <ecNumber evidence="11">2.7.1.211</ecNumber>
    </recommendedName>
</protein>
<evidence type="ECO:0000256" key="15">
    <source>
        <dbReference type="SAM" id="Phobius"/>
    </source>
</evidence>
<dbReference type="EC" id="2.7.1.211" evidence="11"/>
<dbReference type="NCBIfam" id="TIGR01996">
    <property type="entry name" value="PTS-II-BC-sucr"/>
    <property type="match status" value="1"/>
</dbReference>
<feature type="transmembrane region" description="Helical" evidence="15">
    <location>
        <begin position="297"/>
        <end position="323"/>
    </location>
</feature>
<evidence type="ECO:0000256" key="7">
    <source>
        <dbReference type="ARBA" id="ARBA00022692"/>
    </source>
</evidence>
<evidence type="ECO:0000259" key="17">
    <source>
        <dbReference type="PROSITE" id="PS51103"/>
    </source>
</evidence>
<dbReference type="Pfam" id="PF02378">
    <property type="entry name" value="PTS_EIIC"/>
    <property type="match status" value="1"/>
</dbReference>
<dbReference type="GO" id="GO:0008982">
    <property type="term" value="F:protein-N(PI)-phosphohistidine-sugar phosphotransferase activity"/>
    <property type="evidence" value="ECO:0007669"/>
    <property type="project" value="InterPro"/>
</dbReference>
<keyword evidence="2" id="KW-0813">Transport</keyword>
<evidence type="ECO:0000256" key="6">
    <source>
        <dbReference type="ARBA" id="ARBA00022683"/>
    </source>
</evidence>
<evidence type="ECO:0000313" key="19">
    <source>
        <dbReference type="Proteomes" id="UP000243591"/>
    </source>
</evidence>
<dbReference type="RefSeq" id="WP_081315934.1">
    <property type="nucleotide sequence ID" value="NZ_CP023483.1"/>
</dbReference>
<feature type="transmembrane region" description="Helical" evidence="15">
    <location>
        <begin position="444"/>
        <end position="465"/>
    </location>
</feature>
<feature type="active site" description="Phosphocysteine intermediate; for EIIB activity" evidence="14">
    <location>
        <position position="25"/>
    </location>
</feature>